<dbReference type="AlphaFoldDB" id="A0A1I2M847"/>
<dbReference type="GO" id="GO:0003700">
    <property type="term" value="F:DNA-binding transcription factor activity"/>
    <property type="evidence" value="ECO:0007669"/>
    <property type="project" value="TreeGrafter"/>
</dbReference>
<dbReference type="CDD" id="cd01392">
    <property type="entry name" value="HTH_LacI"/>
    <property type="match status" value="1"/>
</dbReference>
<dbReference type="Gene3D" id="3.40.50.2300">
    <property type="match status" value="2"/>
</dbReference>
<protein>
    <submittedName>
        <fullName evidence="5">LacI family transcriptional regulator</fullName>
    </submittedName>
</protein>
<evidence type="ECO:0000259" key="4">
    <source>
        <dbReference type="PROSITE" id="PS50932"/>
    </source>
</evidence>
<dbReference type="STRING" id="655355.SAMN05216283_11911"/>
<evidence type="ECO:0000256" key="3">
    <source>
        <dbReference type="ARBA" id="ARBA00023163"/>
    </source>
</evidence>
<reference evidence="5 6" key="1">
    <citation type="submission" date="2016-10" db="EMBL/GenBank/DDBJ databases">
        <authorList>
            <person name="de Groot N.N."/>
        </authorList>
    </citation>
    <scope>NUCLEOTIDE SEQUENCE [LARGE SCALE GENOMIC DNA]</scope>
    <source>
        <strain evidence="5 6">CGMCC 1.9156</strain>
    </source>
</reference>
<dbReference type="InterPro" id="IPR046335">
    <property type="entry name" value="LacI/GalR-like_sensor"/>
</dbReference>
<feature type="domain" description="HTH lacI-type" evidence="4">
    <location>
        <begin position="5"/>
        <end position="59"/>
    </location>
</feature>
<keyword evidence="2" id="KW-0238">DNA-binding</keyword>
<gene>
    <name evidence="5" type="ORF">SAMN05216283_11911</name>
</gene>
<dbReference type="PANTHER" id="PTHR30146">
    <property type="entry name" value="LACI-RELATED TRANSCRIPTIONAL REPRESSOR"/>
    <property type="match status" value="1"/>
</dbReference>
<sequence>MKKNVTIKDIAKELGVHHTTVSLALRNSKSIREETRKKVWDKANEMGYRPNRLAQGFRNKRSNTIGLLVPNIQHHFFAKFIAEFSEKANQEDYAVMVFQSNEKLATEKKNVEALIANRVAGALVSISKETIEANHFKAFNEEDIPLVFFDRTPTQTGLSRVVADNFHGAYQAVSQMIGKGRKRIAFITGSSHINVYHERLQGYQQALIDHGLPLNEELLIYGDFFMEDGIKGAKKLMQLSPQPDAILGVGDDVAIGVIKFLNGAGYKVPDDVAVIGFDNDPMGIAIEPELTTVDQPIKEMAESALQLLLKNINSDDKKPEEILLTPRILERKSC</sequence>
<dbReference type="PROSITE" id="PS50932">
    <property type="entry name" value="HTH_LACI_2"/>
    <property type="match status" value="1"/>
</dbReference>
<dbReference type="InterPro" id="IPR028082">
    <property type="entry name" value="Peripla_BP_I"/>
</dbReference>
<keyword evidence="6" id="KW-1185">Reference proteome</keyword>
<dbReference type="SMART" id="SM00354">
    <property type="entry name" value="HTH_LACI"/>
    <property type="match status" value="1"/>
</dbReference>
<evidence type="ECO:0000313" key="5">
    <source>
        <dbReference type="EMBL" id="SFF87654.1"/>
    </source>
</evidence>
<dbReference type="GO" id="GO:0000976">
    <property type="term" value="F:transcription cis-regulatory region binding"/>
    <property type="evidence" value="ECO:0007669"/>
    <property type="project" value="TreeGrafter"/>
</dbReference>
<organism evidence="5 6">
    <name type="scientific">Sunxiuqinia elliptica</name>
    <dbReference type="NCBI Taxonomy" id="655355"/>
    <lineage>
        <taxon>Bacteria</taxon>
        <taxon>Pseudomonadati</taxon>
        <taxon>Bacteroidota</taxon>
        <taxon>Bacteroidia</taxon>
        <taxon>Marinilabiliales</taxon>
        <taxon>Prolixibacteraceae</taxon>
        <taxon>Sunxiuqinia</taxon>
    </lineage>
</organism>
<dbReference type="Pfam" id="PF13377">
    <property type="entry name" value="Peripla_BP_3"/>
    <property type="match status" value="1"/>
</dbReference>
<keyword evidence="1" id="KW-0805">Transcription regulation</keyword>
<dbReference type="EMBL" id="FONW01000019">
    <property type="protein sequence ID" value="SFF87654.1"/>
    <property type="molecule type" value="Genomic_DNA"/>
</dbReference>
<dbReference type="Pfam" id="PF00356">
    <property type="entry name" value="LacI"/>
    <property type="match status" value="1"/>
</dbReference>
<name>A0A1I2M847_9BACT</name>
<accession>A0A1I2M847</accession>
<dbReference type="Proteomes" id="UP000198964">
    <property type="component" value="Unassembled WGS sequence"/>
</dbReference>
<dbReference type="SUPFAM" id="SSF53822">
    <property type="entry name" value="Periplasmic binding protein-like I"/>
    <property type="match status" value="1"/>
</dbReference>
<proteinExistence type="predicted"/>
<evidence type="ECO:0000256" key="2">
    <source>
        <dbReference type="ARBA" id="ARBA00023125"/>
    </source>
</evidence>
<evidence type="ECO:0000256" key="1">
    <source>
        <dbReference type="ARBA" id="ARBA00023015"/>
    </source>
</evidence>
<dbReference type="PANTHER" id="PTHR30146:SF109">
    <property type="entry name" value="HTH-TYPE TRANSCRIPTIONAL REGULATOR GALS"/>
    <property type="match status" value="1"/>
</dbReference>
<dbReference type="CDD" id="cd06267">
    <property type="entry name" value="PBP1_LacI_sugar_binding-like"/>
    <property type="match status" value="1"/>
</dbReference>
<dbReference type="InterPro" id="IPR010982">
    <property type="entry name" value="Lambda_DNA-bd_dom_sf"/>
</dbReference>
<dbReference type="RefSeq" id="WP_093921703.1">
    <property type="nucleotide sequence ID" value="NZ_FONW01000019.1"/>
</dbReference>
<keyword evidence="3" id="KW-0804">Transcription</keyword>
<evidence type="ECO:0000313" key="6">
    <source>
        <dbReference type="Proteomes" id="UP000198964"/>
    </source>
</evidence>
<dbReference type="InterPro" id="IPR000843">
    <property type="entry name" value="HTH_LacI"/>
</dbReference>
<dbReference type="SUPFAM" id="SSF47413">
    <property type="entry name" value="lambda repressor-like DNA-binding domains"/>
    <property type="match status" value="1"/>
</dbReference>
<dbReference type="Gene3D" id="1.10.260.40">
    <property type="entry name" value="lambda repressor-like DNA-binding domains"/>
    <property type="match status" value="1"/>
</dbReference>